<evidence type="ECO:0000256" key="7">
    <source>
        <dbReference type="SAM" id="MobiDB-lite"/>
    </source>
</evidence>
<dbReference type="InterPro" id="IPR036388">
    <property type="entry name" value="WH-like_DNA-bd_sf"/>
</dbReference>
<dbReference type="Gene3D" id="1.20.5.4130">
    <property type="match status" value="1"/>
</dbReference>
<dbReference type="OMA" id="AFPEDYQ"/>
<dbReference type="GO" id="GO:0042742">
    <property type="term" value="P:defense response to bacterium"/>
    <property type="evidence" value="ECO:0007669"/>
    <property type="project" value="UniProtKB-ARBA"/>
</dbReference>
<dbReference type="InterPro" id="IPR044974">
    <property type="entry name" value="Disease_R_plants"/>
</dbReference>
<accession>A0A9R1ADI7</accession>
<feature type="domain" description="Disease resistance R13L4/SHOC-2-like LRR" evidence="11">
    <location>
        <begin position="687"/>
        <end position="849"/>
    </location>
</feature>
<dbReference type="InterPro" id="IPR032675">
    <property type="entry name" value="LRR_dom_sf"/>
</dbReference>
<dbReference type="SUPFAM" id="SSF52058">
    <property type="entry name" value="L domain-like"/>
    <property type="match status" value="1"/>
</dbReference>
<dbReference type="PANTHER" id="PTHR23155">
    <property type="entry name" value="DISEASE RESISTANCE PROTEIN RP"/>
    <property type="match status" value="1"/>
</dbReference>
<evidence type="ECO:0000259" key="9">
    <source>
        <dbReference type="Pfam" id="PF18052"/>
    </source>
</evidence>
<comment type="similarity">
    <text evidence="1">Belongs to the disease resistance NB-LRR family.</text>
</comment>
<evidence type="ECO:0000259" key="8">
    <source>
        <dbReference type="Pfam" id="PF00931"/>
    </source>
</evidence>
<dbReference type="Gene3D" id="3.40.50.300">
    <property type="entry name" value="P-loop containing nucleotide triphosphate hydrolases"/>
    <property type="match status" value="1"/>
</dbReference>
<evidence type="ECO:0000256" key="1">
    <source>
        <dbReference type="ARBA" id="ARBA00008894"/>
    </source>
</evidence>
<keyword evidence="5" id="KW-0611">Plant defense</keyword>
<dbReference type="PANTHER" id="PTHR23155:SF968">
    <property type="entry name" value="NB-ARC DOMAIN CONTAINING PROTEIN, EXPRESSED"/>
    <property type="match status" value="1"/>
</dbReference>
<dbReference type="InterPro" id="IPR055414">
    <property type="entry name" value="LRR_R13L4/SHOC2-like"/>
</dbReference>
<reference evidence="12 13" key="1">
    <citation type="submission" date="2017-09" db="EMBL/GenBank/DDBJ databases">
        <authorList>
            <consortium name="International Durum Wheat Genome Sequencing Consortium (IDWGSC)"/>
            <person name="Milanesi L."/>
        </authorList>
    </citation>
    <scope>NUCLEOTIDE SEQUENCE [LARGE SCALE GENOMIC DNA]</scope>
    <source>
        <strain evidence="13">cv. Svevo</strain>
    </source>
</reference>
<dbReference type="Pfam" id="PF23559">
    <property type="entry name" value="WHD_DRP"/>
    <property type="match status" value="1"/>
</dbReference>
<dbReference type="FunFam" id="3.40.50.300:FF:001091">
    <property type="entry name" value="Probable disease resistance protein At1g61300"/>
    <property type="match status" value="1"/>
</dbReference>
<feature type="domain" description="Disease resistance N-terminal" evidence="9">
    <location>
        <begin position="5"/>
        <end position="92"/>
    </location>
</feature>
<evidence type="ECO:0000313" key="12">
    <source>
        <dbReference type="EMBL" id="VAI94207.1"/>
    </source>
</evidence>
<dbReference type="Proteomes" id="UP000324705">
    <property type="component" value="Chromosome 7B"/>
</dbReference>
<feature type="domain" description="Disease resistance protein winged helix" evidence="10">
    <location>
        <begin position="431"/>
        <end position="500"/>
    </location>
</feature>
<feature type="region of interest" description="Disordered" evidence="7">
    <location>
        <begin position="878"/>
        <end position="902"/>
    </location>
</feature>
<sequence length="902" mass="102199">MAQSAVNTVLGSVGNLAVQETTFLCAVNLEVGLLKEELMRLQAYLKDVDSKWRSGNARVAVLLSQIRTAAYEAQNVIEAADYMEKRNRLKKGFMGAISRYARLPNDLVTLRKIGVEIQRVKRKIKEIFACAQNLNISLDNNVSVKDDFSQDDGPIHQNSEDDVFMVGFEDEHKEIVDKLVDNDYLLSVVSIVAMGGAGKTTLARKVYTSSRVKEHFDTLAWVTVSQKFKGVDLLKDIMKQITGHKDESVDQMKEYEVGKKINEFLSQKRYLVVLDDVWETDTWEQLNGMITVFPDATNGSRVLLTTRKEDVANHVQMPTYVHPLKKLDEEKSWQLFSSKALPTYKRSAIHDVDEFEKLGRRLAKKCDGLPLALGVLGGYLSKNLNAQIWSDILSDWPATKDGQMMSVILARSYKDLPNHHLRSCLLYFAAFPEDYEIYVPDLIELWIAESFIPHAPNHTLEETAHNYVTELAQRSLVQVVRRSTAHGWIETIRIHDILHDWCIKEAKQDGFLDTNNKTAGQAGASSSDNLTSYRFSFQTLSDQILPATPNVRSLLGFEPEAVSLPKLRFLRVLCIEKSTLKDFSNVIGGCIHIRLLRLRNCEDVVLPSSIGKLLYLQTIDLRCTDLMSVVPSSLWDIPTLRHVYLSSVRIFSPPPPARSVRLQLKELQSFVLDLFPAAEGDRLGFRCHDMMIFLGQLNQLTTFSFSVYPSIPVEVLNIFLNMPHLVDISLRKFNGLDKLPAVFPQSVRRLVLYANVIKQDPMPILEKLPCLVVLELRTMCGYKGQTMCCSAQGFPRLQELELVNFSAEEWRMEVGAMPKLCHLALLGWKMSKLPDGLLHLPSLSYLMLDQISEDDNTPNELRRKGCEQVERWTRWKISSSQSWNSPLESISPSSQSSHVSSS</sequence>
<dbReference type="Gramene" id="TRITD7Bv1G232700.4">
    <property type="protein sequence ID" value="TRITD7Bv1G232700.4"/>
    <property type="gene ID" value="TRITD7Bv1G232700"/>
</dbReference>
<evidence type="ECO:0000256" key="3">
    <source>
        <dbReference type="ARBA" id="ARBA00022737"/>
    </source>
</evidence>
<feature type="compositionally biased region" description="Low complexity" evidence="7">
    <location>
        <begin position="882"/>
        <end position="902"/>
    </location>
</feature>
<keyword evidence="2" id="KW-0433">Leucine-rich repeat</keyword>
<dbReference type="PRINTS" id="PR00364">
    <property type="entry name" value="DISEASERSIST"/>
</dbReference>
<name>A0A9R1ADI7_TRITD</name>
<keyword evidence="3" id="KW-0677">Repeat</keyword>
<feature type="domain" description="NB-ARC" evidence="8">
    <location>
        <begin position="169"/>
        <end position="342"/>
    </location>
</feature>
<proteinExistence type="inferred from homology"/>
<dbReference type="Pfam" id="PF00931">
    <property type="entry name" value="NB-ARC"/>
    <property type="match status" value="1"/>
</dbReference>
<dbReference type="InterPro" id="IPR038005">
    <property type="entry name" value="RX-like_CC"/>
</dbReference>
<dbReference type="InterPro" id="IPR058922">
    <property type="entry name" value="WHD_DRP"/>
</dbReference>
<evidence type="ECO:0000256" key="2">
    <source>
        <dbReference type="ARBA" id="ARBA00022614"/>
    </source>
</evidence>
<evidence type="ECO:0000256" key="6">
    <source>
        <dbReference type="ARBA" id="ARBA00023054"/>
    </source>
</evidence>
<feature type="domain" description="Disease resistance R13L4/SHOC-2-like LRR" evidence="11">
    <location>
        <begin position="551"/>
        <end position="648"/>
    </location>
</feature>
<evidence type="ECO:0000256" key="4">
    <source>
        <dbReference type="ARBA" id="ARBA00022741"/>
    </source>
</evidence>
<dbReference type="Pfam" id="PF23598">
    <property type="entry name" value="LRR_14"/>
    <property type="match status" value="2"/>
</dbReference>
<keyword evidence="6" id="KW-0175">Coiled coil</keyword>
<evidence type="ECO:0000313" key="13">
    <source>
        <dbReference type="Proteomes" id="UP000324705"/>
    </source>
</evidence>
<dbReference type="Gene3D" id="1.10.10.10">
    <property type="entry name" value="Winged helix-like DNA-binding domain superfamily/Winged helix DNA-binding domain"/>
    <property type="match status" value="1"/>
</dbReference>
<keyword evidence="13" id="KW-1185">Reference proteome</keyword>
<keyword evidence="4" id="KW-0547">Nucleotide-binding</keyword>
<gene>
    <name evidence="12" type="ORF">TRITD_7Bv1G232700</name>
</gene>
<dbReference type="GO" id="GO:0002758">
    <property type="term" value="P:innate immune response-activating signaling pathway"/>
    <property type="evidence" value="ECO:0007669"/>
    <property type="project" value="UniProtKB-ARBA"/>
</dbReference>
<evidence type="ECO:0000259" key="11">
    <source>
        <dbReference type="Pfam" id="PF23598"/>
    </source>
</evidence>
<dbReference type="Gene3D" id="1.10.8.430">
    <property type="entry name" value="Helical domain of apoptotic protease-activating factors"/>
    <property type="match status" value="1"/>
</dbReference>
<dbReference type="CDD" id="cd14798">
    <property type="entry name" value="RX-CC_like"/>
    <property type="match status" value="1"/>
</dbReference>
<evidence type="ECO:0000259" key="10">
    <source>
        <dbReference type="Pfam" id="PF23559"/>
    </source>
</evidence>
<dbReference type="AlphaFoldDB" id="A0A9R1ADI7"/>
<dbReference type="Pfam" id="PF18052">
    <property type="entry name" value="Rx_N"/>
    <property type="match status" value="1"/>
</dbReference>
<dbReference type="GO" id="GO:0009626">
    <property type="term" value="P:plant-type hypersensitive response"/>
    <property type="evidence" value="ECO:0007669"/>
    <property type="project" value="UniProtKB-ARBA"/>
</dbReference>
<dbReference type="GO" id="GO:0043531">
    <property type="term" value="F:ADP binding"/>
    <property type="evidence" value="ECO:0007669"/>
    <property type="project" value="InterPro"/>
</dbReference>
<dbReference type="FunFam" id="1.10.10.10:FF:000322">
    <property type="entry name" value="Probable disease resistance protein At1g63360"/>
    <property type="match status" value="1"/>
</dbReference>
<dbReference type="EMBL" id="LT934124">
    <property type="protein sequence ID" value="VAI94207.1"/>
    <property type="molecule type" value="Genomic_DNA"/>
</dbReference>
<evidence type="ECO:0000256" key="5">
    <source>
        <dbReference type="ARBA" id="ARBA00022821"/>
    </source>
</evidence>
<protein>
    <submittedName>
        <fullName evidence="12">Uncharacterized protein</fullName>
    </submittedName>
</protein>
<dbReference type="InterPro" id="IPR002182">
    <property type="entry name" value="NB-ARC"/>
</dbReference>
<organism evidence="12 13">
    <name type="scientific">Triticum turgidum subsp. durum</name>
    <name type="common">Durum wheat</name>
    <name type="synonym">Triticum durum</name>
    <dbReference type="NCBI Taxonomy" id="4567"/>
    <lineage>
        <taxon>Eukaryota</taxon>
        <taxon>Viridiplantae</taxon>
        <taxon>Streptophyta</taxon>
        <taxon>Embryophyta</taxon>
        <taxon>Tracheophyta</taxon>
        <taxon>Spermatophyta</taxon>
        <taxon>Magnoliopsida</taxon>
        <taxon>Liliopsida</taxon>
        <taxon>Poales</taxon>
        <taxon>Poaceae</taxon>
        <taxon>BOP clade</taxon>
        <taxon>Pooideae</taxon>
        <taxon>Triticodae</taxon>
        <taxon>Triticeae</taxon>
        <taxon>Triticinae</taxon>
        <taxon>Triticum</taxon>
    </lineage>
</organism>
<dbReference type="SUPFAM" id="SSF52540">
    <property type="entry name" value="P-loop containing nucleoside triphosphate hydrolases"/>
    <property type="match status" value="1"/>
</dbReference>
<dbReference type="InterPro" id="IPR027417">
    <property type="entry name" value="P-loop_NTPase"/>
</dbReference>
<dbReference type="InterPro" id="IPR042197">
    <property type="entry name" value="Apaf_helical"/>
</dbReference>
<dbReference type="Gene3D" id="3.80.10.10">
    <property type="entry name" value="Ribonuclease Inhibitor"/>
    <property type="match status" value="1"/>
</dbReference>
<dbReference type="InterPro" id="IPR041118">
    <property type="entry name" value="Rx_N"/>
</dbReference>